<evidence type="ECO:0000256" key="5">
    <source>
        <dbReference type="ARBA" id="ARBA00022729"/>
    </source>
</evidence>
<dbReference type="AlphaFoldDB" id="Q0AKZ2"/>
<dbReference type="PANTHER" id="PTHR16026">
    <property type="entry name" value="CARTILAGE ACIDIC PROTEIN 1"/>
    <property type="match status" value="1"/>
</dbReference>
<keyword evidence="3" id="KW-1003">Cell membrane</keyword>
<dbReference type="Pfam" id="PF13517">
    <property type="entry name" value="FG-GAP_3"/>
    <property type="match status" value="2"/>
</dbReference>
<name>Q0AKZ2_MARMM</name>
<evidence type="ECO:0000256" key="4">
    <source>
        <dbReference type="ARBA" id="ARBA00022692"/>
    </source>
</evidence>
<protein>
    <submittedName>
        <fullName evidence="10">ASPIC/UnbV domain protein</fullName>
    </submittedName>
</protein>
<evidence type="ECO:0000259" key="9">
    <source>
        <dbReference type="Pfam" id="PF07593"/>
    </source>
</evidence>
<sequence>MVSGLVRLDQWKRLVFAAVVMVVLATFFWTTSRYPSLDEKAMMGGAIQLEDPLAFEALIGLDPAAPVLERIGVSTVNWINTNKKGMTFGWLFGAAFLTLLGYFQRRNFKGRFANSFYGMVIGAPLGVCVNCAAPIARGLFQGGSRAETTLSAMIASPTLNVVVLTMAFSLLPFYIAVTKLVLSLAVILVAVPLICRVLPEERLLHSVKPVTAPQAPDLPAPERENLTASLTGFIADFARNFWFILRMTAPLMLLAGFLGAIAGTLLPADLINGREFGPLSALGAGVVGTFLPVPIGFDVVVSGALLNGGVGHGFIMTLVFTLGSFSVYSFMIVATSVGWRAAGLLAATICVLGVGSGVAIDAYHDYQTRRAIELLTGGDEVVDSAPGTFHSAVSLPVHDSTGMSALQMATDLDVELERLPYAENAAYGDEPFTRMEAWQLGIDHPVEFSMADMWPPFWEGRSVASGDIDRDGDIDLVFASNRVGLYIYRNDGAGGFSGGAVDDPGLRSLPIFNAALMDADNDGFLDLFLTTFRDGNFLLPNEGGQFAADRLSPVANRDDAILTLAVSFADVDRDGDLDVALGNWAAGWYRRIPGEESRNRVVLNDEGVLSGEEFRDLPGIPGETLSILFSDLDSDGLVDLLVGNDFEVPDYAYFGGGDGQFTAVTYQDGLIPMTTNTTMSVSSLDLRNTGQMALYFAQIAGRADGVSDRLRMQPIEQYCDGIERDLDREICQRNMAIKVWYRSGNSLDPSNARRCSGFEEPYRSECRGMMLKDLAIQNNDAEMCALIPVGEATIRALCDVHFLPSRAMTAREQDEALPQIMSRNVLLEPGDRGVYLETAQAMHVEVGGWSWDVSHGDFDNDGWQDMYIVNGTWVPNEVTPSNIFLRNQAGERFEEVTEAYGLGDFAITAAATLADIDNDGDLDVIAVPVNSPVTAFLNNSDRSAISFRLVDERGNRDGIGARVEVRHAGFGTGLQTREIQLGGGFMSFDAPVAHFGLGDLDQIDSVSIRWADGSVTQINEPLEAGATYRVHRRRHGRGVE</sequence>
<evidence type="ECO:0000256" key="8">
    <source>
        <dbReference type="SAM" id="Phobius"/>
    </source>
</evidence>
<accession>Q0AKZ2</accession>
<keyword evidence="11" id="KW-1185">Reference proteome</keyword>
<dbReference type="InterPro" id="IPR028994">
    <property type="entry name" value="Integrin_alpha_N"/>
</dbReference>
<dbReference type="EMBL" id="CP000449">
    <property type="protein sequence ID" value="ABI67051.1"/>
    <property type="molecule type" value="Genomic_DNA"/>
</dbReference>
<evidence type="ECO:0000256" key="3">
    <source>
        <dbReference type="ARBA" id="ARBA00022475"/>
    </source>
</evidence>
<feature type="transmembrane region" description="Helical" evidence="8">
    <location>
        <begin position="249"/>
        <end position="268"/>
    </location>
</feature>
<evidence type="ECO:0000313" key="10">
    <source>
        <dbReference type="EMBL" id="ABI67051.1"/>
    </source>
</evidence>
<feature type="transmembrane region" description="Helical" evidence="8">
    <location>
        <begin position="180"/>
        <end position="198"/>
    </location>
</feature>
<dbReference type="eggNOG" id="COG0701">
    <property type="taxonomic scope" value="Bacteria"/>
</dbReference>
<dbReference type="InterPro" id="IPR011519">
    <property type="entry name" value="UnbV_ASPIC"/>
</dbReference>
<comment type="subcellular location">
    <subcellularLocation>
        <location evidence="1">Cell membrane</location>
        <topology evidence="1">Multi-pass membrane protein</topology>
    </subcellularLocation>
</comment>
<dbReference type="Proteomes" id="UP000001964">
    <property type="component" value="Chromosome"/>
</dbReference>
<feature type="transmembrane region" description="Helical" evidence="8">
    <location>
        <begin position="14"/>
        <end position="32"/>
    </location>
</feature>
<feature type="transmembrane region" description="Helical" evidence="8">
    <location>
        <begin position="152"/>
        <end position="174"/>
    </location>
</feature>
<organism evidence="10 11">
    <name type="scientific">Maricaulis maris (strain MCS10)</name>
    <name type="common">Caulobacter maris</name>
    <dbReference type="NCBI Taxonomy" id="394221"/>
    <lineage>
        <taxon>Bacteria</taxon>
        <taxon>Pseudomonadati</taxon>
        <taxon>Pseudomonadota</taxon>
        <taxon>Alphaproteobacteria</taxon>
        <taxon>Maricaulales</taxon>
        <taxon>Maricaulaceae</taxon>
        <taxon>Maricaulis</taxon>
    </lineage>
</organism>
<evidence type="ECO:0000313" key="11">
    <source>
        <dbReference type="Proteomes" id="UP000001964"/>
    </source>
</evidence>
<evidence type="ECO:0000256" key="6">
    <source>
        <dbReference type="ARBA" id="ARBA00022989"/>
    </source>
</evidence>
<dbReference type="PANTHER" id="PTHR16026:SF0">
    <property type="entry name" value="CARTILAGE ACIDIC PROTEIN 1"/>
    <property type="match status" value="1"/>
</dbReference>
<dbReference type="RefSeq" id="WP_011644695.1">
    <property type="nucleotide sequence ID" value="NC_008347.1"/>
</dbReference>
<keyword evidence="7 8" id="KW-0472">Membrane</keyword>
<keyword evidence="6 8" id="KW-1133">Transmembrane helix</keyword>
<feature type="domain" description="ASPIC/UnbV" evidence="9">
    <location>
        <begin position="958"/>
        <end position="1026"/>
    </location>
</feature>
<dbReference type="InterPro" id="IPR027039">
    <property type="entry name" value="Crtac1"/>
</dbReference>
<keyword evidence="4 8" id="KW-0812">Transmembrane</keyword>
<feature type="transmembrane region" description="Helical" evidence="8">
    <location>
        <begin position="339"/>
        <end position="360"/>
    </location>
</feature>
<dbReference type="SUPFAM" id="SSF69318">
    <property type="entry name" value="Integrin alpha N-terminal domain"/>
    <property type="match status" value="2"/>
</dbReference>
<gene>
    <name evidence="10" type="ordered locus">Mmar10_2769</name>
</gene>
<dbReference type="Gene3D" id="2.130.10.130">
    <property type="entry name" value="Integrin alpha, N-terminal"/>
    <property type="match status" value="2"/>
</dbReference>
<comment type="similarity">
    <text evidence="2">Belongs to the UPF0718 family.</text>
</comment>
<keyword evidence="5" id="KW-0732">Signal</keyword>
<dbReference type="GO" id="GO:0005886">
    <property type="term" value="C:plasma membrane"/>
    <property type="evidence" value="ECO:0007669"/>
    <property type="project" value="UniProtKB-SubCell"/>
</dbReference>
<dbReference type="KEGG" id="mmr:Mmar10_2769"/>
<evidence type="ECO:0000256" key="2">
    <source>
        <dbReference type="ARBA" id="ARBA00006386"/>
    </source>
</evidence>
<dbReference type="HOGENOM" id="CLU_294034_0_0_5"/>
<dbReference type="Pfam" id="PF03773">
    <property type="entry name" value="ArsP_1"/>
    <property type="match status" value="1"/>
</dbReference>
<feature type="transmembrane region" description="Helical" evidence="8">
    <location>
        <begin position="87"/>
        <end position="104"/>
    </location>
</feature>
<reference evidence="10 11" key="1">
    <citation type="submission" date="2006-08" db="EMBL/GenBank/DDBJ databases">
        <title>Complete sequence of Maricaulis maris MCS10.</title>
        <authorList>
            <consortium name="US DOE Joint Genome Institute"/>
            <person name="Copeland A."/>
            <person name="Lucas S."/>
            <person name="Lapidus A."/>
            <person name="Barry K."/>
            <person name="Detter J.C."/>
            <person name="Glavina del Rio T."/>
            <person name="Hammon N."/>
            <person name="Israni S."/>
            <person name="Dalin E."/>
            <person name="Tice H."/>
            <person name="Pitluck S."/>
            <person name="Saunders E."/>
            <person name="Brettin T."/>
            <person name="Bruce D."/>
            <person name="Han C."/>
            <person name="Tapia R."/>
            <person name="Gilna P."/>
            <person name="Schmutz J."/>
            <person name="Larimer F."/>
            <person name="Land M."/>
            <person name="Hauser L."/>
            <person name="Kyrpides N."/>
            <person name="Mikhailova N."/>
            <person name="Viollier P."/>
            <person name="Stephens C."/>
            <person name="Richardson P."/>
        </authorList>
    </citation>
    <scope>NUCLEOTIDE SEQUENCE [LARGE SCALE GENOMIC DNA]</scope>
    <source>
        <strain evidence="10 11">MCS10</strain>
    </source>
</reference>
<dbReference type="Pfam" id="PF07593">
    <property type="entry name" value="UnbV_ASPIC"/>
    <property type="match status" value="1"/>
</dbReference>
<evidence type="ECO:0000256" key="1">
    <source>
        <dbReference type="ARBA" id="ARBA00004651"/>
    </source>
</evidence>
<feature type="transmembrane region" description="Helical" evidence="8">
    <location>
        <begin position="116"/>
        <end position="140"/>
    </location>
</feature>
<proteinExistence type="inferred from homology"/>
<dbReference type="InterPro" id="IPR013517">
    <property type="entry name" value="FG-GAP"/>
</dbReference>
<dbReference type="STRING" id="394221.Mmar10_2769"/>
<evidence type="ECO:0000256" key="7">
    <source>
        <dbReference type="ARBA" id="ARBA00023136"/>
    </source>
</evidence>
<feature type="transmembrane region" description="Helical" evidence="8">
    <location>
        <begin position="280"/>
        <end position="301"/>
    </location>
</feature>
<feature type="transmembrane region" description="Helical" evidence="8">
    <location>
        <begin position="313"/>
        <end position="333"/>
    </location>
</feature>
<dbReference type="InterPro" id="IPR005524">
    <property type="entry name" value="DUF318"/>
</dbReference>